<dbReference type="AlphaFoldDB" id="A0A0C1GL22"/>
<name>A0A0C1GL22_9NEIS</name>
<evidence type="ECO:0000313" key="1">
    <source>
        <dbReference type="EMBL" id="KIC06181.1"/>
    </source>
</evidence>
<protein>
    <submittedName>
        <fullName evidence="1">Uncharacterized protein</fullName>
    </submittedName>
</protein>
<comment type="caution">
    <text evidence="1">The sequence shown here is derived from an EMBL/GenBank/DDBJ whole genome shotgun (WGS) entry which is preliminary data.</text>
</comment>
<gene>
    <name evidence="1" type="ORF">MCC93_23590</name>
</gene>
<dbReference type="Proteomes" id="UP000031390">
    <property type="component" value="Unassembled WGS sequence"/>
</dbReference>
<sequence length="41" mass="4980">MQLQYRGKIKKNLKYDFCVWCFFLEAQSYLTLSEIFGLIKL</sequence>
<accession>A0A0C1GL22</accession>
<proteinExistence type="predicted"/>
<dbReference type="EMBL" id="JUFZ01000115">
    <property type="protein sequence ID" value="KIC06181.1"/>
    <property type="molecule type" value="Genomic_DNA"/>
</dbReference>
<evidence type="ECO:0000313" key="2">
    <source>
        <dbReference type="Proteomes" id="UP000031390"/>
    </source>
</evidence>
<reference evidence="1 2" key="1">
    <citation type="submission" date="2014-12" db="EMBL/GenBank/DDBJ databases">
        <title>Genome sequence of Morococcus cerebrosus.</title>
        <authorList>
            <person name="Shin S.-K."/>
            <person name="Yi H."/>
        </authorList>
    </citation>
    <scope>NUCLEOTIDE SEQUENCE [LARGE SCALE GENOMIC DNA]</scope>
    <source>
        <strain evidence="1 2">CIP 81.93</strain>
    </source>
</reference>
<organism evidence="1 2">
    <name type="scientific">Morococcus cerebrosus</name>
    <dbReference type="NCBI Taxonomy" id="1056807"/>
    <lineage>
        <taxon>Bacteria</taxon>
        <taxon>Pseudomonadati</taxon>
        <taxon>Pseudomonadota</taxon>
        <taxon>Betaproteobacteria</taxon>
        <taxon>Neisseriales</taxon>
        <taxon>Neisseriaceae</taxon>
        <taxon>Morococcus</taxon>
    </lineage>
</organism>